<dbReference type="Pfam" id="PF03706">
    <property type="entry name" value="LPG_synthase_TM"/>
    <property type="match status" value="1"/>
</dbReference>
<sequence length="312" mass="34594">MKSKHLSSLFQWCIIIFTAIVVGQALYDNWREVQSLELDKETWWYVIVAVAVSILSHCWSGVVWGEILRNLQYPVPWRWATIIFIKTEIAKYLPGDIWQTYGRLVAARKLGIPVTVAFASVLLQSVYIAAAGMIFGLLIAADPTLQRLCSLGLACILVSVHPFVFDRVFSWIEQLPNALMLQRLFNKLARSQWTRPRMQSYPWRVILGQCLFLALRSVGFLLTVAIFTPVRPVAIIPLASGFSLAWALGIVSPISGGVGVFEATALGLLDRVVEPSVVLGAVIVYRLIALLTEAIGAGLGWLLGRNEDASEV</sequence>
<keyword evidence="2" id="KW-1003">Cell membrane</keyword>
<feature type="transmembrane region" description="Helical" evidence="6">
    <location>
        <begin position="9"/>
        <end position="27"/>
    </location>
</feature>
<organism evidence="7 8">
    <name type="scientific">Hydrococcus rivularis NIES-593</name>
    <dbReference type="NCBI Taxonomy" id="1921803"/>
    <lineage>
        <taxon>Bacteria</taxon>
        <taxon>Bacillati</taxon>
        <taxon>Cyanobacteriota</taxon>
        <taxon>Cyanophyceae</taxon>
        <taxon>Pleurocapsales</taxon>
        <taxon>Hydrococcaceae</taxon>
        <taxon>Hydrococcus</taxon>
    </lineage>
</organism>
<dbReference type="OrthoDB" id="2542372at2"/>
<evidence type="ECO:0000256" key="5">
    <source>
        <dbReference type="ARBA" id="ARBA00023136"/>
    </source>
</evidence>
<reference evidence="7 8" key="1">
    <citation type="submission" date="2016-11" db="EMBL/GenBank/DDBJ databases">
        <title>Draft Genome Sequences of Nine Cyanobacterial Strains from Diverse Habitats.</title>
        <authorList>
            <person name="Zhu T."/>
            <person name="Hou S."/>
            <person name="Lu X."/>
            <person name="Hess W.R."/>
        </authorList>
    </citation>
    <scope>NUCLEOTIDE SEQUENCE [LARGE SCALE GENOMIC DNA]</scope>
    <source>
        <strain evidence="7 8">NIES-593</strain>
    </source>
</reference>
<dbReference type="Proteomes" id="UP000186868">
    <property type="component" value="Unassembled WGS sequence"/>
</dbReference>
<protein>
    <recommendedName>
        <fullName evidence="9">TIGR00374 family protein</fullName>
    </recommendedName>
</protein>
<evidence type="ECO:0000256" key="6">
    <source>
        <dbReference type="SAM" id="Phobius"/>
    </source>
</evidence>
<name>A0A1U7HI90_9CYAN</name>
<dbReference type="AlphaFoldDB" id="A0A1U7HI90"/>
<dbReference type="RefSeq" id="WP_073599562.1">
    <property type="nucleotide sequence ID" value="NZ_MRCB01000010.1"/>
</dbReference>
<comment type="caution">
    <text evidence="7">The sequence shown here is derived from an EMBL/GenBank/DDBJ whole genome shotgun (WGS) entry which is preliminary data.</text>
</comment>
<keyword evidence="3 6" id="KW-0812">Transmembrane</keyword>
<feature type="transmembrane region" description="Helical" evidence="6">
    <location>
        <begin position="110"/>
        <end position="139"/>
    </location>
</feature>
<dbReference type="EMBL" id="MRCB01000010">
    <property type="protein sequence ID" value="OKH23287.1"/>
    <property type="molecule type" value="Genomic_DNA"/>
</dbReference>
<feature type="transmembrane region" description="Helical" evidence="6">
    <location>
        <begin position="205"/>
        <end position="226"/>
    </location>
</feature>
<evidence type="ECO:0000313" key="7">
    <source>
        <dbReference type="EMBL" id="OKH23287.1"/>
    </source>
</evidence>
<feature type="transmembrane region" description="Helical" evidence="6">
    <location>
        <begin position="42"/>
        <end position="64"/>
    </location>
</feature>
<keyword evidence="4 6" id="KW-1133">Transmembrane helix</keyword>
<dbReference type="GO" id="GO:0005886">
    <property type="term" value="C:plasma membrane"/>
    <property type="evidence" value="ECO:0007669"/>
    <property type="project" value="UniProtKB-SubCell"/>
</dbReference>
<gene>
    <name evidence="7" type="ORF">NIES593_10670</name>
</gene>
<evidence type="ECO:0000256" key="4">
    <source>
        <dbReference type="ARBA" id="ARBA00022989"/>
    </source>
</evidence>
<evidence type="ECO:0008006" key="9">
    <source>
        <dbReference type="Google" id="ProtNLM"/>
    </source>
</evidence>
<dbReference type="PANTHER" id="PTHR39087:SF2">
    <property type="entry name" value="UPF0104 MEMBRANE PROTEIN MJ1595"/>
    <property type="match status" value="1"/>
</dbReference>
<feature type="transmembrane region" description="Helical" evidence="6">
    <location>
        <begin position="246"/>
        <end position="269"/>
    </location>
</feature>
<evidence type="ECO:0000256" key="3">
    <source>
        <dbReference type="ARBA" id="ARBA00022692"/>
    </source>
</evidence>
<comment type="subcellular location">
    <subcellularLocation>
        <location evidence="1">Cell membrane</location>
        <topology evidence="1">Multi-pass membrane protein</topology>
    </subcellularLocation>
</comment>
<feature type="transmembrane region" description="Helical" evidence="6">
    <location>
        <begin position="145"/>
        <end position="165"/>
    </location>
</feature>
<evidence type="ECO:0000256" key="2">
    <source>
        <dbReference type="ARBA" id="ARBA00022475"/>
    </source>
</evidence>
<accession>A0A1U7HI90</accession>
<dbReference type="PANTHER" id="PTHR39087">
    <property type="entry name" value="UPF0104 MEMBRANE PROTEIN MJ1595"/>
    <property type="match status" value="1"/>
</dbReference>
<keyword evidence="8" id="KW-1185">Reference proteome</keyword>
<evidence type="ECO:0000256" key="1">
    <source>
        <dbReference type="ARBA" id="ARBA00004651"/>
    </source>
</evidence>
<evidence type="ECO:0000313" key="8">
    <source>
        <dbReference type="Proteomes" id="UP000186868"/>
    </source>
</evidence>
<dbReference type="InterPro" id="IPR022791">
    <property type="entry name" value="L-PG_synthase/AglD"/>
</dbReference>
<keyword evidence="5 6" id="KW-0472">Membrane</keyword>
<feature type="transmembrane region" description="Helical" evidence="6">
    <location>
        <begin position="276"/>
        <end position="303"/>
    </location>
</feature>
<proteinExistence type="predicted"/>
<dbReference type="STRING" id="1921803.NIES593_10670"/>